<accession>A0ABD5PRX8</accession>
<reference evidence="4 5" key="1">
    <citation type="journal article" date="2019" name="Int. J. Syst. Evol. Microbiol.">
        <title>The Global Catalogue of Microorganisms (GCM) 10K type strain sequencing project: providing services to taxonomists for standard genome sequencing and annotation.</title>
        <authorList>
            <consortium name="The Broad Institute Genomics Platform"/>
            <consortium name="The Broad Institute Genome Sequencing Center for Infectious Disease"/>
            <person name="Wu L."/>
            <person name="Ma J."/>
        </authorList>
    </citation>
    <scope>NUCLEOTIDE SEQUENCE [LARGE SCALE GENOMIC DNA]</scope>
    <source>
        <strain evidence="4 5">WLHS5</strain>
    </source>
</reference>
<feature type="transmembrane region" description="Helical" evidence="2">
    <location>
        <begin position="44"/>
        <end position="68"/>
    </location>
</feature>
<evidence type="ECO:0000256" key="2">
    <source>
        <dbReference type="SAM" id="Phobius"/>
    </source>
</evidence>
<name>A0ABD5PRX8_9EURY</name>
<proteinExistence type="predicted"/>
<feature type="transmembrane region" description="Helical" evidence="2">
    <location>
        <begin position="75"/>
        <end position="93"/>
    </location>
</feature>
<feature type="transmembrane region" description="Helical" evidence="2">
    <location>
        <begin position="12"/>
        <end position="32"/>
    </location>
</feature>
<dbReference type="PANTHER" id="PTHR43833:SF9">
    <property type="entry name" value="POTASSIUM CHANNEL PROTEIN YUGO-RELATED"/>
    <property type="match status" value="1"/>
</dbReference>
<protein>
    <submittedName>
        <fullName evidence="4">NAD-binding protein</fullName>
    </submittedName>
</protein>
<comment type="caution">
    <text evidence="4">The sequence shown here is derived from an EMBL/GenBank/DDBJ whole genome shotgun (WGS) entry which is preliminary data.</text>
</comment>
<evidence type="ECO:0000259" key="3">
    <source>
        <dbReference type="PROSITE" id="PS51201"/>
    </source>
</evidence>
<keyword evidence="5" id="KW-1185">Reference proteome</keyword>
<dbReference type="Pfam" id="PF02254">
    <property type="entry name" value="TrkA_N"/>
    <property type="match status" value="1"/>
</dbReference>
<dbReference type="PANTHER" id="PTHR43833">
    <property type="entry name" value="POTASSIUM CHANNEL PROTEIN 2-RELATED-RELATED"/>
    <property type="match status" value="1"/>
</dbReference>
<dbReference type="RefSeq" id="WP_250139958.1">
    <property type="nucleotide sequence ID" value="NZ_JALIQP010000002.1"/>
</dbReference>
<dbReference type="EMBL" id="JBHSFA010000007">
    <property type="protein sequence ID" value="MFC4543366.1"/>
    <property type="molecule type" value="Genomic_DNA"/>
</dbReference>
<dbReference type="PROSITE" id="PS51201">
    <property type="entry name" value="RCK_N"/>
    <property type="match status" value="1"/>
</dbReference>
<evidence type="ECO:0000313" key="4">
    <source>
        <dbReference type="EMBL" id="MFC4543366.1"/>
    </source>
</evidence>
<dbReference type="AlphaFoldDB" id="A0ABD5PRX8"/>
<dbReference type="InterPro" id="IPR013099">
    <property type="entry name" value="K_chnl_dom"/>
</dbReference>
<dbReference type="SUPFAM" id="SSF81324">
    <property type="entry name" value="Voltage-gated potassium channels"/>
    <property type="match status" value="1"/>
</dbReference>
<evidence type="ECO:0000313" key="5">
    <source>
        <dbReference type="Proteomes" id="UP001595898"/>
    </source>
</evidence>
<keyword evidence="2" id="KW-0472">Membrane</keyword>
<dbReference type="Gene3D" id="1.10.287.70">
    <property type="match status" value="1"/>
</dbReference>
<dbReference type="Pfam" id="PF07885">
    <property type="entry name" value="Ion_trans_2"/>
    <property type="match status" value="1"/>
</dbReference>
<dbReference type="GO" id="GO:0005886">
    <property type="term" value="C:plasma membrane"/>
    <property type="evidence" value="ECO:0007669"/>
    <property type="project" value="UniProtKB-SubCell"/>
</dbReference>
<dbReference type="InterPro" id="IPR003148">
    <property type="entry name" value="RCK_N"/>
</dbReference>
<dbReference type="InterPro" id="IPR050721">
    <property type="entry name" value="Trk_Ktr_HKT_K-transport"/>
</dbReference>
<dbReference type="Proteomes" id="UP001595898">
    <property type="component" value="Unassembled WGS sequence"/>
</dbReference>
<keyword evidence="2" id="KW-0812">Transmembrane</keyword>
<evidence type="ECO:0000256" key="1">
    <source>
        <dbReference type="ARBA" id="ARBA00004651"/>
    </source>
</evidence>
<sequence>MLDRVRRHGAPVAVWIVVTIALVSIATGILSIPTEPSVGATGTLGVIQAVAEFSGTVLGFTLLVTAWGMHRGFRVAYVAATVLVALEAVHGVAQFRPLSIPLVVTATGGFVLLLVTSDRFTRSSGLTPTQLGSLVTIVGVFCYGTVGAYALRSEFDELHTVADAVYFTLVTATTVGYGDVHAASEGARLFATSLVLLGPATVAVAAGSLFGPMLDRRLSRTGRGVATVADRNAPRIVVLGYDERAAPILDALAAQSTSIGVVTSDDEAVATLEDRDVDVTVGDPTDGATLDRAGIDDADVVLAATDDAASNSYAVLTARDATDARIVAVADREAIGALERAGADVVLVPEQVLANATIDAALGSPARQSAASAAAQSG</sequence>
<organism evidence="4 5">
    <name type="scientific">Halosolutus amylolyticus</name>
    <dbReference type="NCBI Taxonomy" id="2932267"/>
    <lineage>
        <taxon>Archaea</taxon>
        <taxon>Methanobacteriati</taxon>
        <taxon>Methanobacteriota</taxon>
        <taxon>Stenosarchaea group</taxon>
        <taxon>Halobacteria</taxon>
        <taxon>Halobacteriales</taxon>
        <taxon>Natrialbaceae</taxon>
        <taxon>Halosolutus</taxon>
    </lineage>
</organism>
<dbReference type="SUPFAM" id="SSF51735">
    <property type="entry name" value="NAD(P)-binding Rossmann-fold domains"/>
    <property type="match status" value="1"/>
</dbReference>
<gene>
    <name evidence="4" type="ORF">ACFO5R_15660</name>
</gene>
<feature type="transmembrane region" description="Helical" evidence="2">
    <location>
        <begin position="129"/>
        <end position="151"/>
    </location>
</feature>
<dbReference type="Gene3D" id="3.40.50.720">
    <property type="entry name" value="NAD(P)-binding Rossmann-like Domain"/>
    <property type="match status" value="1"/>
</dbReference>
<feature type="transmembrane region" description="Helical" evidence="2">
    <location>
        <begin position="99"/>
        <end position="117"/>
    </location>
</feature>
<keyword evidence="2" id="KW-1133">Transmembrane helix</keyword>
<comment type="subcellular location">
    <subcellularLocation>
        <location evidence="1">Cell membrane</location>
        <topology evidence="1">Multi-pass membrane protein</topology>
    </subcellularLocation>
</comment>
<dbReference type="InterPro" id="IPR036291">
    <property type="entry name" value="NAD(P)-bd_dom_sf"/>
</dbReference>
<feature type="transmembrane region" description="Helical" evidence="2">
    <location>
        <begin position="189"/>
        <end position="210"/>
    </location>
</feature>
<feature type="domain" description="RCK N-terminal" evidence="3">
    <location>
        <begin position="233"/>
        <end position="347"/>
    </location>
</feature>